<dbReference type="Proteomes" id="UP000199437">
    <property type="component" value="Unassembled WGS sequence"/>
</dbReference>
<sequence>MATLNDLRAVVRDIHITNSRQKRNNVVTNTIKRAFDREANAAFGLIQGFYHPTDVTFAKGPDSKTKVLLMKPVGDHCNLKCEYCYEIQRLTGTHEKVMGVDEMRTYLRNLVAHSDISDVFLHGGEPLLAGKKFFKEFIDTIKQMGLYGQLTLGVQTNGTLLDQEWCDFFMEHNFSIGISLDGDEELNNKHRVDHKGRGSYEQVMKGIKLLQDNDMVFGIITVVGSETAAIPGIAKRILDHHIGIGVDYVDVHPAFTPKDTSGNSADSNMSRVQYTSFMTELAYAWAQSSNPNLRLRCIEDIIQNLTNERSVSCFASGYCTSIIGVDPSGAVSPCTRPFHNEYTFGNAGELDLQTIEQQDAFKKFVKNESKGQDITKACEWSGLCGFGNCPHERFTDGKQDPAGKHVYCSCHHEDNPNNGYPGFYKNLFKVFQEYHQWLLQTEYA</sequence>
<dbReference type="Pfam" id="PF04055">
    <property type="entry name" value="Radical_SAM"/>
    <property type="match status" value="1"/>
</dbReference>
<proteinExistence type="inferred from homology"/>
<dbReference type="SFLD" id="SFLDG01384">
    <property type="entry name" value="thioether_bond_formation_requi"/>
    <property type="match status" value="1"/>
</dbReference>
<keyword evidence="2" id="KW-0949">S-adenosyl-L-methionine</keyword>
<dbReference type="InterPro" id="IPR023885">
    <property type="entry name" value="4Fe4S-binding_SPASM_dom"/>
</dbReference>
<dbReference type="EMBL" id="FOIR01000002">
    <property type="protein sequence ID" value="SEW21998.1"/>
    <property type="molecule type" value="Genomic_DNA"/>
</dbReference>
<dbReference type="NCBIfam" id="TIGR04085">
    <property type="entry name" value="rSAM_more_4Fe4S"/>
    <property type="match status" value="1"/>
</dbReference>
<dbReference type="GO" id="GO:0016491">
    <property type="term" value="F:oxidoreductase activity"/>
    <property type="evidence" value="ECO:0007669"/>
    <property type="project" value="InterPro"/>
</dbReference>
<dbReference type="AlphaFoldDB" id="A0A1I0Q511"/>
<name>A0A1I0Q511_9BACT</name>
<dbReference type="SFLD" id="SFLDG01072">
    <property type="entry name" value="dehydrogenase_like"/>
    <property type="match status" value="1"/>
</dbReference>
<comment type="similarity">
    <text evidence="6">Belongs to the radical SAM superfamily. Anaerobic sulfatase-maturating enzyme family.</text>
</comment>
<dbReference type="InterPro" id="IPR013785">
    <property type="entry name" value="Aldolase_TIM"/>
</dbReference>
<evidence type="ECO:0000256" key="1">
    <source>
        <dbReference type="ARBA" id="ARBA00001966"/>
    </source>
</evidence>
<evidence type="ECO:0000256" key="2">
    <source>
        <dbReference type="ARBA" id="ARBA00022691"/>
    </source>
</evidence>
<evidence type="ECO:0000313" key="9">
    <source>
        <dbReference type="Proteomes" id="UP000199437"/>
    </source>
</evidence>
<evidence type="ECO:0000259" key="7">
    <source>
        <dbReference type="PROSITE" id="PS51918"/>
    </source>
</evidence>
<dbReference type="CDD" id="cd01335">
    <property type="entry name" value="Radical_SAM"/>
    <property type="match status" value="1"/>
</dbReference>
<dbReference type="SFLD" id="SFLDG01386">
    <property type="entry name" value="main_SPASM_domain-containing"/>
    <property type="match status" value="2"/>
</dbReference>
<comment type="cofactor">
    <cofactor evidence="1">
        <name>[4Fe-4S] cluster</name>
        <dbReference type="ChEBI" id="CHEBI:49883"/>
    </cofactor>
</comment>
<dbReference type="Pfam" id="PF13186">
    <property type="entry name" value="SPASM"/>
    <property type="match status" value="1"/>
</dbReference>
<evidence type="ECO:0000256" key="5">
    <source>
        <dbReference type="ARBA" id="ARBA00023014"/>
    </source>
</evidence>
<dbReference type="SUPFAM" id="SSF102114">
    <property type="entry name" value="Radical SAM enzymes"/>
    <property type="match status" value="1"/>
</dbReference>
<evidence type="ECO:0000256" key="4">
    <source>
        <dbReference type="ARBA" id="ARBA00023004"/>
    </source>
</evidence>
<keyword evidence="3" id="KW-0479">Metal-binding</keyword>
<dbReference type="InterPro" id="IPR023867">
    <property type="entry name" value="Sulphatase_maturase_rSAM"/>
</dbReference>
<dbReference type="RefSeq" id="WP_090258459.1">
    <property type="nucleotide sequence ID" value="NZ_FOIR01000002.1"/>
</dbReference>
<dbReference type="InterPro" id="IPR007197">
    <property type="entry name" value="rSAM"/>
</dbReference>
<dbReference type="SFLD" id="SFLDS00029">
    <property type="entry name" value="Radical_SAM"/>
    <property type="match status" value="2"/>
</dbReference>
<evidence type="ECO:0000256" key="6">
    <source>
        <dbReference type="ARBA" id="ARBA00023601"/>
    </source>
</evidence>
<dbReference type="PANTHER" id="PTHR43273">
    <property type="entry name" value="ANAEROBIC SULFATASE-MATURATING ENZYME HOMOLOG ASLB-RELATED"/>
    <property type="match status" value="1"/>
</dbReference>
<dbReference type="GO" id="GO:0046872">
    <property type="term" value="F:metal ion binding"/>
    <property type="evidence" value="ECO:0007669"/>
    <property type="project" value="UniProtKB-KW"/>
</dbReference>
<dbReference type="GeneID" id="99986731"/>
<dbReference type="SFLD" id="SFLDG01067">
    <property type="entry name" value="SPASM/twitch_domain_containing"/>
    <property type="match status" value="2"/>
</dbReference>
<gene>
    <name evidence="8" type="ORF">SAMN05216290_2017</name>
</gene>
<dbReference type="PANTHER" id="PTHR43273:SF3">
    <property type="entry name" value="ANAEROBIC SULFATASE-MATURATING ENZYME HOMOLOG ASLB-RELATED"/>
    <property type="match status" value="1"/>
</dbReference>
<dbReference type="STRING" id="1267423.SAMN05216290_2017"/>
<organism evidence="8 9">
    <name type="scientific">Roseivirga pacifica</name>
    <dbReference type="NCBI Taxonomy" id="1267423"/>
    <lineage>
        <taxon>Bacteria</taxon>
        <taxon>Pseudomonadati</taxon>
        <taxon>Bacteroidota</taxon>
        <taxon>Cytophagia</taxon>
        <taxon>Cytophagales</taxon>
        <taxon>Roseivirgaceae</taxon>
        <taxon>Roseivirga</taxon>
    </lineage>
</organism>
<dbReference type="GO" id="GO:0051536">
    <property type="term" value="F:iron-sulfur cluster binding"/>
    <property type="evidence" value="ECO:0007669"/>
    <property type="project" value="UniProtKB-KW"/>
</dbReference>
<dbReference type="OrthoDB" id="9808591at2"/>
<keyword evidence="9" id="KW-1185">Reference proteome</keyword>
<keyword evidence="5" id="KW-0411">Iron-sulfur</keyword>
<feature type="domain" description="Radical SAM core" evidence="7">
    <location>
        <begin position="60"/>
        <end position="292"/>
    </location>
</feature>
<keyword evidence="4" id="KW-0408">Iron</keyword>
<protein>
    <submittedName>
        <fullName evidence="8">Anaerobic sulfatase-maturating enzyme</fullName>
    </submittedName>
</protein>
<evidence type="ECO:0000313" key="8">
    <source>
        <dbReference type="EMBL" id="SEW21998.1"/>
    </source>
</evidence>
<dbReference type="Gene3D" id="3.20.20.70">
    <property type="entry name" value="Aldolase class I"/>
    <property type="match status" value="1"/>
</dbReference>
<reference evidence="9" key="1">
    <citation type="submission" date="2016-10" db="EMBL/GenBank/DDBJ databases">
        <authorList>
            <person name="Varghese N."/>
            <person name="Submissions S."/>
        </authorList>
    </citation>
    <scope>NUCLEOTIDE SEQUENCE [LARGE SCALE GENOMIC DNA]</scope>
    <source>
        <strain evidence="9">CGMCC 1.12402</strain>
    </source>
</reference>
<evidence type="ECO:0000256" key="3">
    <source>
        <dbReference type="ARBA" id="ARBA00022723"/>
    </source>
</evidence>
<dbReference type="PROSITE" id="PS51918">
    <property type="entry name" value="RADICAL_SAM"/>
    <property type="match status" value="1"/>
</dbReference>
<accession>A0A1I0Q511</accession>
<dbReference type="InterPro" id="IPR058240">
    <property type="entry name" value="rSAM_sf"/>
</dbReference>